<dbReference type="InterPro" id="IPR008991">
    <property type="entry name" value="Translation_prot_SH3-like_sf"/>
</dbReference>
<feature type="region of interest" description="Disordered" evidence="4">
    <location>
        <begin position="394"/>
        <end position="415"/>
    </location>
</feature>
<dbReference type="STRING" id="1330018.A0A167KRB5"/>
<dbReference type="GO" id="GO:1990904">
    <property type="term" value="C:ribonucleoprotein complex"/>
    <property type="evidence" value="ECO:0007669"/>
    <property type="project" value="UniProtKB-KW"/>
</dbReference>
<protein>
    <recommendedName>
        <fullName evidence="7">KOW domain-containing protein</fullName>
    </recommendedName>
</protein>
<evidence type="ECO:0000256" key="3">
    <source>
        <dbReference type="ARBA" id="ARBA00023274"/>
    </source>
</evidence>
<proteinExistence type="inferred from homology"/>
<dbReference type="GO" id="GO:0005840">
    <property type="term" value="C:ribosome"/>
    <property type="evidence" value="ECO:0007669"/>
    <property type="project" value="UniProtKB-KW"/>
</dbReference>
<keyword evidence="2" id="KW-0689">Ribosomal protein</keyword>
<gene>
    <name evidence="5" type="ORF">CALVIDRAFT_599644</name>
</gene>
<dbReference type="Proteomes" id="UP000076738">
    <property type="component" value="Unassembled WGS sequence"/>
</dbReference>
<evidence type="ECO:0000313" key="5">
    <source>
        <dbReference type="EMBL" id="KZO94917.1"/>
    </source>
</evidence>
<dbReference type="Gene3D" id="2.30.30.30">
    <property type="match status" value="1"/>
</dbReference>
<dbReference type="InterPro" id="IPR014722">
    <property type="entry name" value="Rib_uL2_dom2"/>
</dbReference>
<name>A0A167KRB5_CALVF</name>
<evidence type="ECO:0008006" key="7">
    <source>
        <dbReference type="Google" id="ProtNLM"/>
    </source>
</evidence>
<keyword evidence="6" id="KW-1185">Reference proteome</keyword>
<dbReference type="AlphaFoldDB" id="A0A167KRB5"/>
<organism evidence="5 6">
    <name type="scientific">Calocera viscosa (strain TUFC12733)</name>
    <dbReference type="NCBI Taxonomy" id="1330018"/>
    <lineage>
        <taxon>Eukaryota</taxon>
        <taxon>Fungi</taxon>
        <taxon>Dikarya</taxon>
        <taxon>Basidiomycota</taxon>
        <taxon>Agaricomycotina</taxon>
        <taxon>Dacrymycetes</taxon>
        <taxon>Dacrymycetales</taxon>
        <taxon>Dacrymycetaceae</taxon>
        <taxon>Calocera</taxon>
    </lineage>
</organism>
<dbReference type="InterPro" id="IPR041988">
    <property type="entry name" value="Ribosomal_uL24_KOW"/>
</dbReference>
<accession>A0A167KRB5</accession>
<dbReference type="EMBL" id="KV417292">
    <property type="protein sequence ID" value="KZO94917.1"/>
    <property type="molecule type" value="Genomic_DNA"/>
</dbReference>
<dbReference type="SUPFAM" id="SSF50104">
    <property type="entry name" value="Translation proteins SH3-like domain"/>
    <property type="match status" value="1"/>
</dbReference>
<feature type="compositionally biased region" description="Gly residues" evidence="4">
    <location>
        <begin position="404"/>
        <end position="415"/>
    </location>
</feature>
<reference evidence="5 6" key="1">
    <citation type="journal article" date="2016" name="Mol. Biol. Evol.">
        <title>Comparative Genomics of Early-Diverging Mushroom-Forming Fungi Provides Insights into the Origins of Lignocellulose Decay Capabilities.</title>
        <authorList>
            <person name="Nagy L.G."/>
            <person name="Riley R."/>
            <person name="Tritt A."/>
            <person name="Adam C."/>
            <person name="Daum C."/>
            <person name="Floudas D."/>
            <person name="Sun H."/>
            <person name="Yadav J.S."/>
            <person name="Pangilinan J."/>
            <person name="Larsson K.H."/>
            <person name="Matsuura K."/>
            <person name="Barry K."/>
            <person name="Labutti K."/>
            <person name="Kuo R."/>
            <person name="Ohm R.A."/>
            <person name="Bhattacharya S.S."/>
            <person name="Shirouzu T."/>
            <person name="Yoshinaga Y."/>
            <person name="Martin F.M."/>
            <person name="Grigoriev I.V."/>
            <person name="Hibbett D.S."/>
        </authorList>
    </citation>
    <scope>NUCLEOTIDE SEQUENCE [LARGE SCALE GENOMIC DNA]</scope>
    <source>
        <strain evidence="5 6">TUFC12733</strain>
    </source>
</reference>
<dbReference type="GO" id="GO:0003723">
    <property type="term" value="F:RNA binding"/>
    <property type="evidence" value="ECO:0007669"/>
    <property type="project" value="InterPro"/>
</dbReference>
<evidence type="ECO:0000256" key="4">
    <source>
        <dbReference type="SAM" id="MobiDB-lite"/>
    </source>
</evidence>
<sequence length="415" mass="48217">MGVRAFVPRSLKTSKPQTNLLHLVSRTKHAFGPTSRSRAHTPKWVPPKERIKWWNITPGDKVRMITGKDEFKKKDRIEVAEVDREKNWLYLKDGPQHKIAVANPMHEPDIPRFNLSPMPVHYSNVQLYIGDFEFPPLEGETEPRILPVYATRVQRTTPTYIKGLGRYVFTRYAAATSPALPPKYDEDGDRVRIEIPWPESKPRERADPGPHDTTAEEALKITWVPPAPTLNPGLHKPDEPTPENKYLETAGADPSQPMEHFVARELSSYWSRASRTKRWQQREPYRLVRLERAIRKEVKQSEAYADGRTYKEIKLEATWKFDRAEEERWKRKRVLRLMRTPKGKKIARKMRRHMLKKLKKMDKLNQIVLKPAKNQYIPPGMNVIDEVPYASAQSEQVLRKSRGKGSGTGKGKMRN</sequence>
<keyword evidence="3" id="KW-0687">Ribonucleoprotein</keyword>
<dbReference type="OrthoDB" id="359154at2759"/>
<evidence type="ECO:0000313" key="6">
    <source>
        <dbReference type="Proteomes" id="UP000076738"/>
    </source>
</evidence>
<evidence type="ECO:0000256" key="2">
    <source>
        <dbReference type="ARBA" id="ARBA00022980"/>
    </source>
</evidence>
<dbReference type="CDD" id="cd06089">
    <property type="entry name" value="KOW_RPL26"/>
    <property type="match status" value="1"/>
</dbReference>
<comment type="similarity">
    <text evidence="1">Belongs to the universal ribosomal protein uL24 family.</text>
</comment>
<evidence type="ECO:0000256" key="1">
    <source>
        <dbReference type="ARBA" id="ARBA00010618"/>
    </source>
</evidence>